<organism evidence="1 2">
    <name type="scientific">Methylocaldum szegediense</name>
    <dbReference type="NCBI Taxonomy" id="73780"/>
    <lineage>
        <taxon>Bacteria</taxon>
        <taxon>Pseudomonadati</taxon>
        <taxon>Pseudomonadota</taxon>
        <taxon>Gammaproteobacteria</taxon>
        <taxon>Methylococcales</taxon>
        <taxon>Methylococcaceae</taxon>
        <taxon>Methylocaldum</taxon>
    </lineage>
</organism>
<evidence type="ECO:0000313" key="1">
    <source>
        <dbReference type="EMBL" id="CAI8902558.1"/>
    </source>
</evidence>
<evidence type="ECO:0008006" key="3">
    <source>
        <dbReference type="Google" id="ProtNLM"/>
    </source>
</evidence>
<gene>
    <name evidence="1" type="ORF">MSZNOR_3472</name>
</gene>
<reference evidence="1 2" key="1">
    <citation type="submission" date="2023-03" db="EMBL/GenBank/DDBJ databases">
        <authorList>
            <person name="Pearce D."/>
        </authorList>
    </citation>
    <scope>NUCLEOTIDE SEQUENCE [LARGE SCALE GENOMIC DNA]</scope>
    <source>
        <strain evidence="1">Msz</strain>
    </source>
</reference>
<accession>A0ABM9I5C7</accession>
<evidence type="ECO:0000313" key="2">
    <source>
        <dbReference type="Proteomes" id="UP001162030"/>
    </source>
</evidence>
<dbReference type="EMBL" id="OX458333">
    <property type="protein sequence ID" value="CAI8902558.1"/>
    <property type="molecule type" value="Genomic_DNA"/>
</dbReference>
<name>A0ABM9I5C7_9GAMM</name>
<dbReference type="Proteomes" id="UP001162030">
    <property type="component" value="Chromosome"/>
</dbReference>
<sequence length="58" mass="6647">MVALVQIGLDRPHQPGLQYASNAYLRVLECYDFVYTRRCRGECSDNAAMESFFPCLKV</sequence>
<keyword evidence="2" id="KW-1185">Reference proteome</keyword>
<protein>
    <recommendedName>
        <fullName evidence="3">Integrase catalytic domain-containing protein</fullName>
    </recommendedName>
</protein>
<proteinExistence type="predicted"/>